<evidence type="ECO:0000313" key="3">
    <source>
        <dbReference type="Proteomes" id="UP000269721"/>
    </source>
</evidence>
<protein>
    <submittedName>
        <fullName evidence="2">Uncharacterized protein</fullName>
    </submittedName>
</protein>
<sequence length="373" mass="40632">MDCHTNKLERLRADAVPSLSPHDPLYQQILLAQPRGQRGRHHLQRSGFSALSSLHSDTARNDPEILYRGDRRASPALAASRREKGMKGRLLLFSGVKWSQDGSCVKERQNHVRLIGCVAVAQLVKRVEPNERVISIVSSEDGMSRSFARSGLTRTSSTSSPDFDRKCAYFPLLLESRFCKSFLNALVGSQDPFPKDVRALFSAEGQSEIDSADGEVEAEEVDSGDDHELGEVNIGRGRAETPAAPPNPPPAQPSVPERRRNATAPKTNAFESLPIVEDSADEGNSARESTTPARLSRAPKTNPPRGVRSSTAIDNMVDSFNDQLGDLYLADRISVLETLLSRYRDESLALAIPVAPSYPVGKAIVKVILAGGL</sequence>
<dbReference type="AlphaFoldDB" id="A0A4P9VZT3"/>
<evidence type="ECO:0000256" key="1">
    <source>
        <dbReference type="SAM" id="MobiDB-lite"/>
    </source>
</evidence>
<dbReference type="EMBL" id="ML001344">
    <property type="protein sequence ID" value="RKO83346.1"/>
    <property type="molecule type" value="Genomic_DNA"/>
</dbReference>
<proteinExistence type="predicted"/>
<reference evidence="3" key="1">
    <citation type="journal article" date="2018" name="Nat. Microbiol.">
        <title>Leveraging single-cell genomics to expand the fungal tree of life.</title>
        <authorList>
            <person name="Ahrendt S.R."/>
            <person name="Quandt C.A."/>
            <person name="Ciobanu D."/>
            <person name="Clum A."/>
            <person name="Salamov A."/>
            <person name="Andreopoulos B."/>
            <person name="Cheng J.F."/>
            <person name="Woyke T."/>
            <person name="Pelin A."/>
            <person name="Henrissat B."/>
            <person name="Reynolds N.K."/>
            <person name="Benny G.L."/>
            <person name="Smith M.E."/>
            <person name="James T.Y."/>
            <person name="Grigoriev I.V."/>
        </authorList>
    </citation>
    <scope>NUCLEOTIDE SEQUENCE [LARGE SCALE GENOMIC DNA]</scope>
</reference>
<dbReference type="Proteomes" id="UP000269721">
    <property type="component" value="Unassembled WGS sequence"/>
</dbReference>
<name>A0A4P9VZT3_9FUNG</name>
<feature type="region of interest" description="Disordered" evidence="1">
    <location>
        <begin position="205"/>
        <end position="309"/>
    </location>
</feature>
<gene>
    <name evidence="2" type="ORF">BDK51DRAFT_46505</name>
</gene>
<accession>A0A4P9VZT3</accession>
<feature type="compositionally biased region" description="Acidic residues" evidence="1">
    <location>
        <begin position="210"/>
        <end position="223"/>
    </location>
</feature>
<keyword evidence="3" id="KW-1185">Reference proteome</keyword>
<feature type="compositionally biased region" description="Pro residues" evidence="1">
    <location>
        <begin position="243"/>
        <end position="253"/>
    </location>
</feature>
<organism evidence="2 3">
    <name type="scientific">Blyttiomyces helicus</name>
    <dbReference type="NCBI Taxonomy" id="388810"/>
    <lineage>
        <taxon>Eukaryota</taxon>
        <taxon>Fungi</taxon>
        <taxon>Fungi incertae sedis</taxon>
        <taxon>Chytridiomycota</taxon>
        <taxon>Chytridiomycota incertae sedis</taxon>
        <taxon>Chytridiomycetes</taxon>
        <taxon>Chytridiomycetes incertae sedis</taxon>
        <taxon>Blyttiomyces</taxon>
    </lineage>
</organism>
<evidence type="ECO:0000313" key="2">
    <source>
        <dbReference type="EMBL" id="RKO83346.1"/>
    </source>
</evidence>